<dbReference type="PANTHER" id="PTHR13015:SF0">
    <property type="entry name" value="WASH COMPLEX SUBUNIT 3"/>
    <property type="match status" value="1"/>
</dbReference>
<dbReference type="Proteomes" id="UP000283634">
    <property type="component" value="Unassembled WGS sequence"/>
</dbReference>
<sequence>MASHALAEVQREHEFMQTADAVNKFIISTTQFLNRFAAQCDNQLFEVSRSLQRLEILTLLLENKLNSVDDDLDEMVTALPTLSAAALSQTAAAGVSNSYPLAIVDCPAPPPMPGLLSSFGSHQHPPPPPPPQRNGPPPPPGAVSLSRTNVTTAAPLQPLPPVAPSMLPPALPVQLQAGLALPPPPPMPLLGGYTMCTHPRLQGYFQMLALRVPIASVKAKMQMDGHKPEWLDTPDAVAPTTIPLMNSALYDSD</sequence>
<name>A0A3R7NUX3_TRYRA</name>
<gene>
    <name evidence="3" type="ORF">TraAM80_00463</name>
</gene>
<dbReference type="RefSeq" id="XP_029242610.1">
    <property type="nucleotide sequence ID" value="XM_029377541.1"/>
</dbReference>
<protein>
    <submittedName>
        <fullName evidence="3">Coiled-coil domain-containing protein</fullName>
    </submittedName>
</protein>
<dbReference type="OrthoDB" id="268027at2759"/>
<reference evidence="3 4" key="1">
    <citation type="journal article" date="2018" name="BMC Genomics">
        <title>Genomic comparison of Trypanosoma conorhini and Trypanosoma rangeli to Trypanosoma cruzi strains of high and low virulence.</title>
        <authorList>
            <person name="Bradwell K.R."/>
            <person name="Koparde V.N."/>
            <person name="Matveyev A.V."/>
            <person name="Serrano M.G."/>
            <person name="Alves J.M."/>
            <person name="Parikh H."/>
            <person name="Huang B."/>
            <person name="Lee V."/>
            <person name="Espinosa-Alvarez O."/>
            <person name="Ortiz P.A."/>
            <person name="Costa-Martins A.G."/>
            <person name="Teixeira M.M."/>
            <person name="Buck G.A."/>
        </authorList>
    </citation>
    <scope>NUCLEOTIDE SEQUENCE [LARGE SCALE GENOMIC DNA]</scope>
    <source>
        <strain evidence="3 4">AM80</strain>
    </source>
</reference>
<keyword evidence="4" id="KW-1185">Reference proteome</keyword>
<dbReference type="GeneID" id="40324396"/>
<evidence type="ECO:0000313" key="4">
    <source>
        <dbReference type="Proteomes" id="UP000283634"/>
    </source>
</evidence>
<comment type="similarity">
    <text evidence="1">Belongs to the CCDC53 family.</text>
</comment>
<evidence type="ECO:0000313" key="3">
    <source>
        <dbReference type="EMBL" id="RNF12182.1"/>
    </source>
</evidence>
<evidence type="ECO:0000256" key="2">
    <source>
        <dbReference type="SAM" id="MobiDB-lite"/>
    </source>
</evidence>
<dbReference type="InterPro" id="IPR019309">
    <property type="entry name" value="WASHC3"/>
</dbReference>
<dbReference type="Pfam" id="PF10152">
    <property type="entry name" value="CCDC53"/>
    <property type="match status" value="1"/>
</dbReference>
<dbReference type="GO" id="GO:0006887">
    <property type="term" value="P:exocytosis"/>
    <property type="evidence" value="ECO:0007669"/>
    <property type="project" value="TreeGrafter"/>
</dbReference>
<dbReference type="AlphaFoldDB" id="A0A3R7NUX3"/>
<dbReference type="GO" id="GO:0030041">
    <property type="term" value="P:actin filament polymerization"/>
    <property type="evidence" value="ECO:0007669"/>
    <property type="project" value="TreeGrafter"/>
</dbReference>
<accession>A0A3R7NUX3</accession>
<feature type="region of interest" description="Disordered" evidence="2">
    <location>
        <begin position="114"/>
        <end position="146"/>
    </location>
</feature>
<evidence type="ECO:0000256" key="1">
    <source>
        <dbReference type="ARBA" id="ARBA00006290"/>
    </source>
</evidence>
<dbReference type="OMA" id="GCETKFV"/>
<dbReference type="EMBL" id="MKGL01000008">
    <property type="protein sequence ID" value="RNF12182.1"/>
    <property type="molecule type" value="Genomic_DNA"/>
</dbReference>
<proteinExistence type="inferred from homology"/>
<comment type="caution">
    <text evidence="3">The sequence shown here is derived from an EMBL/GenBank/DDBJ whole genome shotgun (WGS) entry which is preliminary data.</text>
</comment>
<dbReference type="GO" id="GO:0071203">
    <property type="term" value="C:WASH complex"/>
    <property type="evidence" value="ECO:0007669"/>
    <property type="project" value="InterPro"/>
</dbReference>
<organism evidence="3 4">
    <name type="scientific">Trypanosoma rangeli</name>
    <dbReference type="NCBI Taxonomy" id="5698"/>
    <lineage>
        <taxon>Eukaryota</taxon>
        <taxon>Discoba</taxon>
        <taxon>Euglenozoa</taxon>
        <taxon>Kinetoplastea</taxon>
        <taxon>Metakinetoplastina</taxon>
        <taxon>Trypanosomatida</taxon>
        <taxon>Trypanosomatidae</taxon>
        <taxon>Trypanosoma</taxon>
        <taxon>Herpetosoma</taxon>
    </lineage>
</organism>
<dbReference type="PANTHER" id="PTHR13015">
    <property type="entry name" value="PROTEIN AD-016-RELATED"/>
    <property type="match status" value="1"/>
</dbReference>
<feature type="compositionally biased region" description="Pro residues" evidence="2">
    <location>
        <begin position="124"/>
        <end position="141"/>
    </location>
</feature>